<keyword evidence="1" id="KW-0285">Flavoprotein</keyword>
<dbReference type="Pfam" id="PF00724">
    <property type="entry name" value="Oxidored_FMN"/>
    <property type="match status" value="1"/>
</dbReference>
<dbReference type="InterPro" id="IPR001155">
    <property type="entry name" value="OxRdtase_FMN_N"/>
</dbReference>
<evidence type="ECO:0000256" key="1">
    <source>
        <dbReference type="ARBA" id="ARBA00022630"/>
    </source>
</evidence>
<evidence type="ECO:0000259" key="2">
    <source>
        <dbReference type="Pfam" id="PF00724"/>
    </source>
</evidence>
<dbReference type="Proteomes" id="UP000517252">
    <property type="component" value="Unassembled WGS sequence"/>
</dbReference>
<gene>
    <name evidence="3" type="ORF">TASIC1_0001043600</name>
</gene>
<dbReference type="InterPro" id="IPR045247">
    <property type="entry name" value="Oye-like"/>
</dbReference>
<dbReference type="GO" id="GO:0010181">
    <property type="term" value="F:FMN binding"/>
    <property type="evidence" value="ECO:0007669"/>
    <property type="project" value="InterPro"/>
</dbReference>
<comment type="caution">
    <text evidence="3">The sequence shown here is derived from an EMBL/GenBank/DDBJ whole genome shotgun (WGS) entry which is preliminary data.</text>
</comment>
<dbReference type="OrthoDB" id="4880825at2759"/>
<accession>A0A6V8QII5</accession>
<organism evidence="3 4">
    <name type="scientific">Trichoderma asperellum</name>
    <name type="common">Filamentous fungus</name>
    <dbReference type="NCBI Taxonomy" id="101201"/>
    <lineage>
        <taxon>Eukaryota</taxon>
        <taxon>Fungi</taxon>
        <taxon>Dikarya</taxon>
        <taxon>Ascomycota</taxon>
        <taxon>Pezizomycotina</taxon>
        <taxon>Sordariomycetes</taxon>
        <taxon>Hypocreomycetidae</taxon>
        <taxon>Hypocreales</taxon>
        <taxon>Hypocreaceae</taxon>
        <taxon>Trichoderma</taxon>
    </lineage>
</organism>
<dbReference type="EMBL" id="BLZH01000001">
    <property type="protein sequence ID" value="GFP52284.1"/>
    <property type="molecule type" value="Genomic_DNA"/>
</dbReference>
<dbReference type="PANTHER" id="PTHR22893:SF91">
    <property type="entry name" value="NADPH DEHYDROGENASE 2-RELATED"/>
    <property type="match status" value="1"/>
</dbReference>
<dbReference type="SUPFAM" id="SSF51395">
    <property type="entry name" value="FMN-linked oxidoreductases"/>
    <property type="match status" value="1"/>
</dbReference>
<dbReference type="PANTHER" id="PTHR22893">
    <property type="entry name" value="NADH OXIDOREDUCTASE-RELATED"/>
    <property type="match status" value="1"/>
</dbReference>
<feature type="domain" description="NADH:flavin oxidoreductase/NADH oxidase N-terminal" evidence="2">
    <location>
        <begin position="25"/>
        <end position="194"/>
    </location>
</feature>
<name>A0A6V8QII5_TRIAP</name>
<evidence type="ECO:0000313" key="4">
    <source>
        <dbReference type="Proteomes" id="UP000517252"/>
    </source>
</evidence>
<dbReference type="Gene3D" id="3.20.20.70">
    <property type="entry name" value="Aldolase class I"/>
    <property type="match status" value="1"/>
</dbReference>
<dbReference type="AlphaFoldDB" id="A0A6V8QII5"/>
<dbReference type="InterPro" id="IPR013785">
    <property type="entry name" value="Aldolase_TIM"/>
</dbReference>
<sequence>MDTPAADTVLFCPLKIGNGIISIPMAPTYFAERASHPGTLAISEMAIISPRSCDYPHPPGIRRNAQAAAWKAVTAAVHAQGSQIYLQIGTLGRVAHHLVLEEDVALFGLPKDSMLFVAPSLIPCSKDYPIPVELTTEEIKALIKNFATAVRHAVNDANFDGMEVHGGYGFLIDQFIQDTANQRTDSNGGNVENRS</sequence>
<evidence type="ECO:0000313" key="3">
    <source>
        <dbReference type="EMBL" id="GFP52284.1"/>
    </source>
</evidence>
<dbReference type="GO" id="GO:0003959">
    <property type="term" value="F:NADPH dehydrogenase activity"/>
    <property type="evidence" value="ECO:0007669"/>
    <property type="project" value="TreeGrafter"/>
</dbReference>
<proteinExistence type="predicted"/>
<protein>
    <submittedName>
        <fullName evidence="3">NADP-dependent oxidoreductase lnbE</fullName>
    </submittedName>
</protein>
<reference evidence="3 4" key="1">
    <citation type="submission" date="2020-07" db="EMBL/GenBank/DDBJ databases">
        <title>Trichoderma asperellum IC-1 whole genome shotgun sequence.</title>
        <authorList>
            <person name="Kanamasa S."/>
            <person name="Takahashi H."/>
        </authorList>
    </citation>
    <scope>NUCLEOTIDE SEQUENCE [LARGE SCALE GENOMIC DNA]</scope>
    <source>
        <strain evidence="3 4">IC-1</strain>
    </source>
</reference>